<sequence length="334" mass="35034">MKEGGDEDFAFDADQFLQQISGGVKEFPSPSKPQPSHSLGDSDFFHELEHFHEQIAPYVAPTSGVGTTLTSEVVVPSITATTEFLHPQPSLPAHDFPPQTPPRDLSFPTRQLLRRPLHPRRFRPLPTSPGPPPRPGRPTPGHRHHPLHPGRHHPTPSDAPAGSPTLSVVAEHETLTASIEALCLGAGVDPAHYLTGADGTRPSLAHLRALGQKGRLLACSAPGEVPRPPRPRPWAQAQWGPILGLGQPTTAPIPTAAPPVVSQPASATRRPPPAAAAAAAPLNLGRPRIPRLVIPGGASTVTTTTTTTTPADPPQPAAEPDRTVRSGGPAPSSG</sequence>
<comment type="caution">
    <text evidence="2">The sequence shown here is derived from an EMBL/GenBank/DDBJ whole genome shotgun (WGS) entry which is preliminary data.</text>
</comment>
<feature type="compositionally biased region" description="Basic residues" evidence="1">
    <location>
        <begin position="140"/>
        <end position="154"/>
    </location>
</feature>
<feature type="compositionally biased region" description="Basic residues" evidence="1">
    <location>
        <begin position="112"/>
        <end position="123"/>
    </location>
</feature>
<feature type="region of interest" description="Disordered" evidence="1">
    <location>
        <begin position="85"/>
        <end position="164"/>
    </location>
</feature>
<evidence type="ECO:0000313" key="3">
    <source>
        <dbReference type="Proteomes" id="UP001141327"/>
    </source>
</evidence>
<gene>
    <name evidence="2" type="ORF">PAPYR_5251</name>
</gene>
<feature type="region of interest" description="Disordered" evidence="1">
    <location>
        <begin position="224"/>
        <end position="334"/>
    </location>
</feature>
<reference evidence="2" key="1">
    <citation type="journal article" date="2022" name="bioRxiv">
        <title>Genomics of Preaxostyla Flagellates Illuminates Evolutionary Transitions and the Path Towards Mitochondrial Loss.</title>
        <authorList>
            <person name="Novak L.V.F."/>
            <person name="Treitli S.C."/>
            <person name="Pyrih J."/>
            <person name="Halakuc P."/>
            <person name="Pipaliya S.V."/>
            <person name="Vacek V."/>
            <person name="Brzon O."/>
            <person name="Soukal P."/>
            <person name="Eme L."/>
            <person name="Dacks J.B."/>
            <person name="Karnkowska A."/>
            <person name="Elias M."/>
            <person name="Hampl V."/>
        </authorList>
    </citation>
    <scope>NUCLEOTIDE SEQUENCE</scope>
    <source>
        <strain evidence="2">RCP-MX</strain>
    </source>
</reference>
<keyword evidence="3" id="KW-1185">Reference proteome</keyword>
<proteinExistence type="predicted"/>
<feature type="compositionally biased region" description="Pro residues" evidence="1">
    <location>
        <begin position="126"/>
        <end position="138"/>
    </location>
</feature>
<dbReference type="Proteomes" id="UP001141327">
    <property type="component" value="Unassembled WGS sequence"/>
</dbReference>
<dbReference type="EMBL" id="JAPMOS010000024">
    <property type="protein sequence ID" value="KAJ4458961.1"/>
    <property type="molecule type" value="Genomic_DNA"/>
</dbReference>
<protein>
    <submittedName>
        <fullName evidence="2">Uncharacterized protein</fullName>
    </submittedName>
</protein>
<feature type="region of interest" description="Disordered" evidence="1">
    <location>
        <begin position="21"/>
        <end position="42"/>
    </location>
</feature>
<name>A0ABQ8UKK5_9EUKA</name>
<organism evidence="2 3">
    <name type="scientific">Paratrimastix pyriformis</name>
    <dbReference type="NCBI Taxonomy" id="342808"/>
    <lineage>
        <taxon>Eukaryota</taxon>
        <taxon>Metamonada</taxon>
        <taxon>Preaxostyla</taxon>
        <taxon>Paratrimastigidae</taxon>
        <taxon>Paratrimastix</taxon>
    </lineage>
</organism>
<feature type="compositionally biased region" description="Low complexity" evidence="1">
    <location>
        <begin position="300"/>
        <end position="310"/>
    </location>
</feature>
<evidence type="ECO:0000256" key="1">
    <source>
        <dbReference type="SAM" id="MobiDB-lite"/>
    </source>
</evidence>
<feature type="compositionally biased region" description="Low complexity" evidence="1">
    <location>
        <begin position="248"/>
        <end position="281"/>
    </location>
</feature>
<evidence type="ECO:0000313" key="2">
    <source>
        <dbReference type="EMBL" id="KAJ4458961.1"/>
    </source>
</evidence>
<accession>A0ABQ8UKK5</accession>